<dbReference type="InterPro" id="IPR001765">
    <property type="entry name" value="Carbonic_anhydrase"/>
</dbReference>
<feature type="transmembrane region" description="Helical" evidence="8">
    <location>
        <begin position="399"/>
        <end position="430"/>
    </location>
</feature>
<reference evidence="10 11" key="1">
    <citation type="submission" date="2024-02" db="EMBL/GenBank/DDBJ databases">
        <title>Full genome sequence of Nocardioides kribbensis.</title>
        <authorList>
            <person name="Poletto B.L."/>
            <person name="Silva G."/>
            <person name="Galante D."/>
            <person name="Campos K.R."/>
            <person name="Santos M.B.N."/>
            <person name="Sacchi C.T."/>
        </authorList>
    </citation>
    <scope>NUCLEOTIDE SEQUENCE [LARGE SCALE GENOMIC DNA]</scope>
    <source>
        <strain evidence="10 11">O4R</strain>
    </source>
</reference>
<keyword evidence="11" id="KW-1185">Reference proteome</keyword>
<feature type="compositionally biased region" description="Low complexity" evidence="7">
    <location>
        <begin position="675"/>
        <end position="693"/>
    </location>
</feature>
<evidence type="ECO:0000256" key="1">
    <source>
        <dbReference type="ARBA" id="ARBA00004141"/>
    </source>
</evidence>
<accession>A0ABV1P473</accession>
<keyword evidence="5 8" id="KW-0472">Membrane</keyword>
<dbReference type="EMBL" id="JBEGDP010000047">
    <property type="protein sequence ID" value="MEQ7849555.1"/>
    <property type="molecule type" value="Genomic_DNA"/>
</dbReference>
<evidence type="ECO:0000259" key="9">
    <source>
        <dbReference type="Pfam" id="PF00916"/>
    </source>
</evidence>
<evidence type="ECO:0000256" key="4">
    <source>
        <dbReference type="ARBA" id="ARBA00022989"/>
    </source>
</evidence>
<evidence type="ECO:0000256" key="8">
    <source>
        <dbReference type="SAM" id="Phobius"/>
    </source>
</evidence>
<keyword evidence="3 8" id="KW-0812">Transmembrane</keyword>
<dbReference type="Pfam" id="PF00484">
    <property type="entry name" value="Pro_CA"/>
    <property type="match status" value="1"/>
</dbReference>
<dbReference type="InterPro" id="IPR001902">
    <property type="entry name" value="SLC26A/SulP_fam"/>
</dbReference>
<dbReference type="SMART" id="SM00947">
    <property type="entry name" value="Pro_CA"/>
    <property type="match status" value="1"/>
</dbReference>
<organism evidence="10 11">
    <name type="scientific">Nocardioides kribbensis</name>
    <dbReference type="NCBI Taxonomy" id="305517"/>
    <lineage>
        <taxon>Bacteria</taxon>
        <taxon>Bacillati</taxon>
        <taxon>Actinomycetota</taxon>
        <taxon>Actinomycetes</taxon>
        <taxon>Propionibacteriales</taxon>
        <taxon>Nocardioidaceae</taxon>
        <taxon>Nocardioides</taxon>
    </lineage>
</organism>
<dbReference type="Proteomes" id="UP001482520">
    <property type="component" value="Unassembled WGS sequence"/>
</dbReference>
<dbReference type="InterPro" id="IPR011547">
    <property type="entry name" value="SLC26A/SulP_dom"/>
</dbReference>
<feature type="transmembrane region" description="Helical" evidence="8">
    <location>
        <begin position="117"/>
        <end position="137"/>
    </location>
</feature>
<feature type="transmembrane region" description="Helical" evidence="8">
    <location>
        <begin position="77"/>
        <end position="97"/>
    </location>
</feature>
<feature type="transmembrane region" description="Helical" evidence="8">
    <location>
        <begin position="144"/>
        <end position="166"/>
    </location>
</feature>
<feature type="domain" description="SLC26A/SulP transporter" evidence="9">
    <location>
        <begin position="49"/>
        <end position="393"/>
    </location>
</feature>
<feature type="transmembrane region" description="Helical" evidence="8">
    <location>
        <begin position="369"/>
        <end position="387"/>
    </location>
</feature>
<feature type="region of interest" description="Disordered" evidence="7">
    <location>
        <begin position="1"/>
        <end position="36"/>
    </location>
</feature>
<name>A0ABV1P473_9ACTN</name>
<evidence type="ECO:0000256" key="6">
    <source>
        <dbReference type="ARBA" id="ARBA00024993"/>
    </source>
</evidence>
<proteinExistence type="inferred from homology"/>
<dbReference type="SUPFAM" id="SSF53056">
    <property type="entry name" value="beta-carbonic anhydrase, cab"/>
    <property type="match status" value="1"/>
</dbReference>
<feature type="transmembrane region" description="Helical" evidence="8">
    <location>
        <begin position="50"/>
        <end position="70"/>
    </location>
</feature>
<protein>
    <submittedName>
        <fullName evidence="10">Bifunctional SulP family inorganic anion transporter/carbonic anhydrase</fullName>
    </submittedName>
</protein>
<sequence>MTHTHAPPAAHPASSPGSPAGSGPPGGLPSPRDLGRSLTGWARRDARFDVPASLVVFLVAVPLSLGIAVASGAPVAAGLIAAAVGGTLAGIVGGAPLQVSGPAAGLTVVVAEVVAEFGWEATCAITAMAGLLQLVLGATRLGRYALAISPTVVAAMLAGIGISIVLGQLNVALGSTSQPSAWANLQSIGSSLLSPDSHALLAATGVVVILLLWPRMPARVKAVPGPLVAVTLLTLMAAAWLPDAERVDLGGALLDQIGTVAMPEGTPLAVAGAVLTVALIASVESLLSAVAIDKLHDGPRARLDRELVGQGVANTASGALGGLPVTGVIVRSATNVAAGARTRASAILHGVWVLVFALLLVGLVEQIPLAALAGLLLVMGTGLVKPADVRRSRARGELWIYVATVVGVLALNLVEGVLIGLVGALLLTLWRTAQVKVDVREAGPAPDGRALWVVEVHGSVSFLALPVLARRLATVPEGQVVEVDLLVDYLDPAARDQIDDWRSRYEAQGGQVVVEHSGPAGEEAAAERAAKSRPVSPRAWLPWGAWQNGGADLGTTAPAHPLAVGVREYHRRTSASLQPIYDELREGQAPRAAFLGCVDSRLVPNQLTSSGPGDLFTIRTMGNLAPADGDDDGAVSAPVLYAVDQLGVEVVVVCGHSGCGAMTAAVASDEAVGPDAGAAGAAGTAGTAGAAGADASDPVDRWLRHAAPSVSAWRAQHPVGASAAAAGDGEVDQLAQVNVAVTLDRLREVLGAERLERVRLVGLFFRIDDGSLSVLRDDAFVALTDAELDRLAHLAG</sequence>
<feature type="transmembrane region" description="Helical" evidence="8">
    <location>
        <begin position="197"/>
        <end position="213"/>
    </location>
</feature>
<comment type="similarity">
    <text evidence="2">Belongs to the beta-class carbonic anhydrase family.</text>
</comment>
<comment type="function">
    <text evidence="6">Catalyzes the reversible hydration of carbon dioxide to form bicarbonate.</text>
</comment>
<feature type="transmembrane region" description="Helical" evidence="8">
    <location>
        <begin position="268"/>
        <end position="292"/>
    </location>
</feature>
<comment type="caution">
    <text evidence="10">The sequence shown here is derived from an EMBL/GenBank/DDBJ whole genome shotgun (WGS) entry which is preliminary data.</text>
</comment>
<dbReference type="PANTHER" id="PTHR11814">
    <property type="entry name" value="SULFATE TRANSPORTER"/>
    <property type="match status" value="1"/>
</dbReference>
<dbReference type="Pfam" id="PF00916">
    <property type="entry name" value="Sulfate_transp"/>
    <property type="match status" value="1"/>
</dbReference>
<feature type="region of interest" description="Disordered" evidence="7">
    <location>
        <begin position="673"/>
        <end position="693"/>
    </location>
</feature>
<dbReference type="RefSeq" id="WP_349805774.1">
    <property type="nucleotide sequence ID" value="NZ_JBEGDP010000047.1"/>
</dbReference>
<evidence type="ECO:0000256" key="3">
    <source>
        <dbReference type="ARBA" id="ARBA00022692"/>
    </source>
</evidence>
<evidence type="ECO:0000313" key="10">
    <source>
        <dbReference type="EMBL" id="MEQ7849555.1"/>
    </source>
</evidence>
<feature type="transmembrane region" description="Helical" evidence="8">
    <location>
        <begin position="346"/>
        <end position="363"/>
    </location>
</feature>
<keyword evidence="4 8" id="KW-1133">Transmembrane helix</keyword>
<gene>
    <name evidence="10" type="ORF">V6R90_19940</name>
</gene>
<evidence type="ECO:0000313" key="11">
    <source>
        <dbReference type="Proteomes" id="UP001482520"/>
    </source>
</evidence>
<evidence type="ECO:0000256" key="2">
    <source>
        <dbReference type="ARBA" id="ARBA00006217"/>
    </source>
</evidence>
<feature type="compositionally biased region" description="Low complexity" evidence="7">
    <location>
        <begin position="1"/>
        <end position="21"/>
    </location>
</feature>
<comment type="subcellular location">
    <subcellularLocation>
        <location evidence="1">Membrane</location>
        <topology evidence="1">Multi-pass membrane protein</topology>
    </subcellularLocation>
</comment>
<dbReference type="InterPro" id="IPR036874">
    <property type="entry name" value="Carbonic_anhydrase_sf"/>
</dbReference>
<feature type="transmembrane region" description="Helical" evidence="8">
    <location>
        <begin position="222"/>
        <end position="241"/>
    </location>
</feature>
<evidence type="ECO:0000256" key="5">
    <source>
        <dbReference type="ARBA" id="ARBA00023136"/>
    </source>
</evidence>
<dbReference type="Gene3D" id="3.40.1050.10">
    <property type="entry name" value="Carbonic anhydrase"/>
    <property type="match status" value="1"/>
</dbReference>
<evidence type="ECO:0000256" key="7">
    <source>
        <dbReference type="SAM" id="MobiDB-lite"/>
    </source>
</evidence>